<evidence type="ECO:0000313" key="2">
    <source>
        <dbReference type="Proteomes" id="UP000221506"/>
    </source>
</evidence>
<evidence type="ECO:0000313" key="1">
    <source>
        <dbReference type="EMBL" id="ARK07960.1"/>
    </source>
</evidence>
<gene>
    <name evidence="1" type="ORF">phiA829_140</name>
</gene>
<name>A0A1W6DY82_9CAUD</name>
<organism evidence="1 2">
    <name type="scientific">Aeromonas phage phiA8-29</name>
    <dbReference type="NCBI Taxonomy" id="1978922"/>
    <lineage>
        <taxon>Viruses</taxon>
        <taxon>Duplodnaviria</taxon>
        <taxon>Heunggongvirae</taxon>
        <taxon>Uroviricota</taxon>
        <taxon>Caudoviricetes</taxon>
        <taxon>Pantevenvirales</taxon>
        <taxon>Ackermannviridae</taxon>
        <taxon>Tedavirus</taxon>
        <taxon>Tedavirus A829</taxon>
    </lineage>
</organism>
<accession>A0A1W6DY82</accession>
<sequence>MKIVDVSSMSIADAKKLLDNLYSENRSENWGRTAPPSHLYSSLIDLHVKLSETPESEKKLRSVDSDLWWDAYQLRKKKQQFVAIFMDILIDNCYVGDFLFYKGDLCFLSVHSSKIFVEINVLEARVDHILKCCHIKPLVKREKEMIETLVEGFGLQEDYTNSWLSRANSSFWHDVVKSRTDDAFATLKDLFCFIDPEEISKTLQSITRKETKRDFLEMCFKLETIDSEAKLLLTEDRKIPVSEILVLNNLTKPLVEKVPSIANKFVFIRGV</sequence>
<protein>
    <submittedName>
        <fullName evidence="1">Uncharacterized protein</fullName>
    </submittedName>
</protein>
<keyword evidence="2" id="KW-1185">Reference proteome</keyword>
<dbReference type="Proteomes" id="UP000221506">
    <property type="component" value="Segment"/>
</dbReference>
<proteinExistence type="predicted"/>
<reference evidence="1 2" key="1">
    <citation type="submission" date="2017-04" db="EMBL/GenBank/DDBJ databases">
        <title>Complete genome sequence and characterization of temperature-dependent bacteriophage phiA8-29 infecting Aeromonas.</title>
        <authorList>
            <person name="He Y."/>
            <person name="Yang H."/>
        </authorList>
    </citation>
    <scope>NUCLEOTIDE SEQUENCE [LARGE SCALE GENOMIC DNA]</scope>
</reference>
<dbReference type="EMBL" id="KY914485">
    <property type="protein sequence ID" value="ARK07960.1"/>
    <property type="molecule type" value="Genomic_DNA"/>
</dbReference>